<sequence>MLSYLHGFHAGNHADVFKHAVLTLLLDELLIKPKPLAYLDTHAGAGIYDLRADQASQTGEAAEGIERLWAQRETFPELATYFDAITALNPAGGCACYPGSPELARHALRADDRLILMELHQTEAQRLRQALGGDARTHIHRRDGFEGLPALLPPKPPRGLVLIDPPYEIKTDYSRVAEMLATALARWPNGVYAIWYPRLGVRDRAGRLLQRLLKTVPELLLAELTVRPQSDDFGMHGSGMALINPPWQFEDRLTQLLPRLAATLASGTLPDQSSGWRLEWLGRAA</sequence>
<dbReference type="PANTHER" id="PTHR37426:SF1">
    <property type="entry name" value="RIBOSOMAL RNA LARGE SUBUNIT METHYLTRANSFERASE J"/>
    <property type="match status" value="1"/>
</dbReference>
<dbReference type="GO" id="GO:0070475">
    <property type="term" value="P:rRNA base methylation"/>
    <property type="evidence" value="ECO:0007669"/>
    <property type="project" value="UniProtKB-UniRule"/>
</dbReference>
<feature type="binding site" evidence="1">
    <location>
        <begin position="143"/>
        <end position="144"/>
    </location>
    <ligand>
        <name>S-adenosyl-L-methionine</name>
        <dbReference type="ChEBI" id="CHEBI:59789"/>
    </ligand>
</feature>
<dbReference type="Pfam" id="PF04378">
    <property type="entry name" value="RsmJ"/>
    <property type="match status" value="1"/>
</dbReference>
<feature type="binding site" evidence="1">
    <location>
        <position position="164"/>
    </location>
    <ligand>
        <name>S-adenosyl-L-methionine</name>
        <dbReference type="ChEBI" id="CHEBI:59789"/>
    </ligand>
</feature>
<dbReference type="InterPro" id="IPR029063">
    <property type="entry name" value="SAM-dependent_MTases_sf"/>
</dbReference>
<dbReference type="HAMAP" id="MF_00934">
    <property type="entry name" value="23SrRNA_methyltr_J"/>
    <property type="match status" value="1"/>
</dbReference>
<comment type="catalytic activity">
    <reaction evidence="1">
        <text>adenosine(2030) in 23S rRNA + S-adenosyl-L-methionine = N(6)-methyladenosine(2030) in 23S rRNA + S-adenosyl-L-homocysteine + H(+)</text>
        <dbReference type="Rhea" id="RHEA:43736"/>
        <dbReference type="Rhea" id="RHEA-COMP:10668"/>
        <dbReference type="Rhea" id="RHEA-COMP:10669"/>
        <dbReference type="ChEBI" id="CHEBI:15378"/>
        <dbReference type="ChEBI" id="CHEBI:57856"/>
        <dbReference type="ChEBI" id="CHEBI:59789"/>
        <dbReference type="ChEBI" id="CHEBI:74411"/>
        <dbReference type="ChEBI" id="CHEBI:74449"/>
        <dbReference type="EC" id="2.1.1.266"/>
    </reaction>
</comment>
<keyword evidence="1 2" id="KW-0489">Methyltransferase</keyword>
<keyword evidence="1 2" id="KW-0808">Transferase</keyword>
<dbReference type="InterPro" id="IPR007473">
    <property type="entry name" value="RlmJ"/>
</dbReference>
<feature type="binding site" evidence="1">
    <location>
        <position position="118"/>
    </location>
    <ligand>
        <name>S-adenosyl-L-methionine</name>
        <dbReference type="ChEBI" id="CHEBI:59789"/>
    </ligand>
</feature>
<dbReference type="EMBL" id="SMAO01000007">
    <property type="protein sequence ID" value="TCT19687.1"/>
    <property type="molecule type" value="Genomic_DNA"/>
</dbReference>
<keyword evidence="1" id="KW-0694">RNA-binding</keyword>
<feature type="active site" description="Proton acceptor" evidence="1">
    <location>
        <position position="164"/>
    </location>
</feature>
<dbReference type="OrthoDB" id="9791274at2"/>
<name>A0A4R3MV97_9GAMM</name>
<proteinExistence type="inferred from homology"/>
<dbReference type="GO" id="GO:0005829">
    <property type="term" value="C:cytosol"/>
    <property type="evidence" value="ECO:0007669"/>
    <property type="project" value="TreeGrafter"/>
</dbReference>
<reference evidence="2 3" key="1">
    <citation type="submission" date="2019-03" db="EMBL/GenBank/DDBJ databases">
        <title>Genomic Encyclopedia of Type Strains, Phase IV (KMG-IV): sequencing the most valuable type-strain genomes for metagenomic binning, comparative biology and taxonomic classification.</title>
        <authorList>
            <person name="Goeker M."/>
        </authorList>
    </citation>
    <scope>NUCLEOTIDE SEQUENCE [LARGE SCALE GENOMIC DNA]</scope>
    <source>
        <strain evidence="2 3">DSM 13587</strain>
    </source>
</reference>
<protein>
    <recommendedName>
        <fullName evidence="1">Ribosomal RNA large subunit methyltransferase J</fullName>
        <ecNumber evidence="1">2.1.1.266</ecNumber>
    </recommendedName>
    <alternativeName>
        <fullName evidence="1">23S rRNA (adenine(2030)-N6)-methyltransferase</fullName>
    </alternativeName>
    <alternativeName>
        <fullName evidence="1">23S rRNA m6A2030 methyltransferase</fullName>
    </alternativeName>
</protein>
<keyword evidence="1" id="KW-0698">rRNA processing</keyword>
<feature type="site" description="Interaction with substrate rRNA" evidence="1">
    <location>
        <position position="4"/>
    </location>
</feature>
<feature type="binding site" evidence="1">
    <location>
        <position position="100"/>
    </location>
    <ligand>
        <name>S-adenosyl-L-methionine</name>
        <dbReference type="ChEBI" id="CHEBI:59789"/>
    </ligand>
</feature>
<dbReference type="Proteomes" id="UP000295717">
    <property type="component" value="Unassembled WGS sequence"/>
</dbReference>
<keyword evidence="1" id="KW-0949">S-adenosyl-L-methionine</keyword>
<dbReference type="PANTHER" id="PTHR37426">
    <property type="entry name" value="RIBOSOMAL RNA LARGE SUBUNIT METHYLTRANSFERASE J"/>
    <property type="match status" value="1"/>
</dbReference>
<feature type="binding site" evidence="1">
    <location>
        <position position="19"/>
    </location>
    <ligand>
        <name>S-adenosyl-L-methionine</name>
        <dbReference type="ChEBI" id="CHEBI:59789"/>
    </ligand>
</feature>
<dbReference type="EC" id="2.1.1.266" evidence="1"/>
<dbReference type="SUPFAM" id="SSF53335">
    <property type="entry name" value="S-adenosyl-L-methionine-dependent methyltransferases"/>
    <property type="match status" value="1"/>
</dbReference>
<gene>
    <name evidence="1" type="primary">rlmJ</name>
    <name evidence="2" type="ORF">EDC35_10715</name>
</gene>
<comment type="function">
    <text evidence="1">Specifically methylates the adenine in position 2030 of 23S rRNA.</text>
</comment>
<comment type="subunit">
    <text evidence="1">Monomer.</text>
</comment>
<evidence type="ECO:0000256" key="1">
    <source>
        <dbReference type="HAMAP-Rule" id="MF_00934"/>
    </source>
</evidence>
<keyword evidence="3" id="KW-1185">Reference proteome</keyword>
<evidence type="ECO:0000313" key="2">
    <source>
        <dbReference type="EMBL" id="TCT19687.1"/>
    </source>
</evidence>
<dbReference type="RefSeq" id="WP_132977745.1">
    <property type="nucleotide sequence ID" value="NZ_SMAO01000007.1"/>
</dbReference>
<dbReference type="GO" id="GO:0003723">
    <property type="term" value="F:RNA binding"/>
    <property type="evidence" value="ECO:0007669"/>
    <property type="project" value="UniProtKB-UniRule"/>
</dbReference>
<feature type="binding site" evidence="1">
    <location>
        <position position="42"/>
    </location>
    <ligand>
        <name>S-adenosyl-L-methionine</name>
        <dbReference type="ChEBI" id="CHEBI:59789"/>
    </ligand>
</feature>
<organism evidence="2 3">
    <name type="scientific">Thiobaca trueperi</name>
    <dbReference type="NCBI Taxonomy" id="127458"/>
    <lineage>
        <taxon>Bacteria</taxon>
        <taxon>Pseudomonadati</taxon>
        <taxon>Pseudomonadota</taxon>
        <taxon>Gammaproteobacteria</taxon>
        <taxon>Chromatiales</taxon>
        <taxon>Chromatiaceae</taxon>
        <taxon>Thiobaca</taxon>
    </lineage>
</organism>
<dbReference type="Gene3D" id="3.40.50.150">
    <property type="entry name" value="Vaccinia Virus protein VP39"/>
    <property type="match status" value="1"/>
</dbReference>
<accession>A0A4R3MV97</accession>
<comment type="caution">
    <text evidence="2">The sequence shown here is derived from an EMBL/GenBank/DDBJ whole genome shotgun (WGS) entry which is preliminary data.</text>
</comment>
<dbReference type="GO" id="GO:0036307">
    <property type="term" value="F:23S rRNA (adenine(2030)-N(6))-methyltransferase activity"/>
    <property type="evidence" value="ECO:0007669"/>
    <property type="project" value="UniProtKB-UniRule"/>
</dbReference>
<evidence type="ECO:0000313" key="3">
    <source>
        <dbReference type="Proteomes" id="UP000295717"/>
    </source>
</evidence>
<comment type="similarity">
    <text evidence="1">Belongs to the RlmJ family.</text>
</comment>
<dbReference type="AlphaFoldDB" id="A0A4R3MV97"/>